<dbReference type="InterPro" id="IPR001509">
    <property type="entry name" value="Epimerase_deHydtase"/>
</dbReference>
<dbReference type="Pfam" id="PF01370">
    <property type="entry name" value="Epimerase"/>
    <property type="match status" value="1"/>
</dbReference>
<keyword evidence="3" id="KW-1185">Reference proteome</keyword>
<dbReference type="PANTHER" id="PTHR48079">
    <property type="entry name" value="PROTEIN YEEZ"/>
    <property type="match status" value="1"/>
</dbReference>
<protein>
    <submittedName>
        <fullName evidence="2">SDR family oxidoreductase</fullName>
    </submittedName>
</protein>
<dbReference type="CDD" id="cd05262">
    <property type="entry name" value="SDR_a7"/>
    <property type="match status" value="1"/>
</dbReference>
<gene>
    <name evidence="2" type="ORF">LGH74_00640</name>
</gene>
<dbReference type="InterPro" id="IPR051783">
    <property type="entry name" value="NAD(P)-dependent_oxidoreduct"/>
</dbReference>
<sequence>MRVFVTGATGFIGSAIVQELLGAGHQVLGLARSEATAQALTAAGAEVHRGTLDDLDSLRRGAATADGVIHTAFNHDFSQYEAAAQTDRHAIEALGAALAGSGRPLLVTSGLAGFDLGHLPTEDDSPAASFRLSEPAALALTAQGVRPIVIRLAASVHDQGDQGFVPTLINIAREKGVAAYVGEGLNRWPAVHRLDAAHLYRLALEQGTAGARYHGAADEGIALRDIAAVIGRHLNVPVVSKTLEEAADHFGWMARFVGLDLAASSALTRQRLGWQPTHPGLLADLEQGHYFGK</sequence>
<feature type="domain" description="NAD-dependent epimerase/dehydratase" evidence="1">
    <location>
        <begin position="3"/>
        <end position="210"/>
    </location>
</feature>
<dbReference type="RefSeq" id="WP_226170380.1">
    <property type="nucleotide sequence ID" value="NZ_JAJADR010000001.1"/>
</dbReference>
<evidence type="ECO:0000259" key="1">
    <source>
        <dbReference type="Pfam" id="PF01370"/>
    </source>
</evidence>
<evidence type="ECO:0000313" key="2">
    <source>
        <dbReference type="EMBL" id="MCB2406470.1"/>
    </source>
</evidence>
<reference evidence="2" key="1">
    <citation type="submission" date="2021-10" db="EMBL/GenBank/DDBJ databases">
        <authorList>
            <person name="Dean J.D."/>
            <person name="Kim M.K."/>
            <person name="Newey C.N."/>
            <person name="Stoker T.S."/>
            <person name="Thompson D.W."/>
            <person name="Grose J.H."/>
        </authorList>
    </citation>
    <scope>NUCLEOTIDE SEQUENCE</scope>
    <source>
        <strain evidence="2">BT178</strain>
    </source>
</reference>
<dbReference type="Gene3D" id="3.40.50.720">
    <property type="entry name" value="NAD(P)-binding Rossmann-like Domain"/>
    <property type="match status" value="1"/>
</dbReference>
<dbReference type="EMBL" id="JAJADR010000001">
    <property type="protein sequence ID" value="MCB2406470.1"/>
    <property type="molecule type" value="Genomic_DNA"/>
</dbReference>
<dbReference type="InterPro" id="IPR036291">
    <property type="entry name" value="NAD(P)-bd_dom_sf"/>
</dbReference>
<comment type="caution">
    <text evidence="2">The sequence shown here is derived from an EMBL/GenBank/DDBJ whole genome shotgun (WGS) entry which is preliminary data.</text>
</comment>
<name>A0ABS8AJT6_9BACT</name>
<accession>A0ABS8AJT6</accession>
<organism evidence="2 3">
    <name type="scientific">Hymenobacter lucidus</name>
    <dbReference type="NCBI Taxonomy" id="2880930"/>
    <lineage>
        <taxon>Bacteria</taxon>
        <taxon>Pseudomonadati</taxon>
        <taxon>Bacteroidota</taxon>
        <taxon>Cytophagia</taxon>
        <taxon>Cytophagales</taxon>
        <taxon>Hymenobacteraceae</taxon>
        <taxon>Hymenobacter</taxon>
    </lineage>
</organism>
<dbReference type="PANTHER" id="PTHR48079:SF6">
    <property type="entry name" value="NAD(P)-BINDING DOMAIN-CONTAINING PROTEIN-RELATED"/>
    <property type="match status" value="1"/>
</dbReference>
<proteinExistence type="predicted"/>
<dbReference type="Proteomes" id="UP001165296">
    <property type="component" value="Unassembled WGS sequence"/>
</dbReference>
<dbReference type="SUPFAM" id="SSF51735">
    <property type="entry name" value="NAD(P)-binding Rossmann-fold domains"/>
    <property type="match status" value="1"/>
</dbReference>
<evidence type="ECO:0000313" key="3">
    <source>
        <dbReference type="Proteomes" id="UP001165296"/>
    </source>
</evidence>